<dbReference type="AlphaFoldDB" id="A0A8C4QIA6"/>
<reference evidence="2" key="1">
    <citation type="submission" date="2025-08" db="UniProtKB">
        <authorList>
            <consortium name="Ensembl"/>
        </authorList>
    </citation>
    <scope>IDENTIFICATION</scope>
</reference>
<evidence type="ECO:0000313" key="2">
    <source>
        <dbReference type="Ensembl" id="ENSEBUP00000015141.1"/>
    </source>
</evidence>
<evidence type="ECO:0000313" key="3">
    <source>
        <dbReference type="Proteomes" id="UP000694388"/>
    </source>
</evidence>
<dbReference type="PANTHER" id="PTHR12190">
    <property type="entry name" value="A-KINASE ANCHOR PROTEIN AKAP 8"/>
    <property type="match status" value="1"/>
</dbReference>
<accession>A0A8C4QIA6</accession>
<sequence length="390" mass="45018">MSATGRSFGRNNPGLYRFERGGYRMADESRGRPYGQHRGFGGYMGGGKRSSGQGSWGRKKVGHSRGAPFAKMLHFDDDGRKAGSQFKKGGQSQFDPEVRQNPNKFLLYCALCTFNTLEVKEMDSHMEGDEHKNSLLLVDKHFPKEKMLSRFLHERIQMLNKRTQISKRIWEEKYGASYKIEGMELPDCMQLSDVVRCPACRSYIPALEWEVQVHLQSMRHASNFQDIQSNHFEKIRDIVIKVLNKRGDNLQYERFKKGEDPFAAEIQALENVEEQEEETMVKGEAKAKTFAEVKKILKKNVQNKGQEDEKEKVLQEDQTKDRQISEQAVKVESVKARDEEENVLNDWDVLEQHEFGFSGDSDIGEEEGTDEEERHLLEFGEEEEEYGDIV</sequence>
<dbReference type="Ensembl" id="ENSEBUT00000015717.1">
    <property type="protein sequence ID" value="ENSEBUP00000015141.1"/>
    <property type="gene ID" value="ENSEBUG00000009537.1"/>
</dbReference>
<dbReference type="Proteomes" id="UP000694388">
    <property type="component" value="Unplaced"/>
</dbReference>
<feature type="compositionally biased region" description="Acidic residues" evidence="1">
    <location>
        <begin position="379"/>
        <end position="390"/>
    </location>
</feature>
<dbReference type="GO" id="GO:0003677">
    <property type="term" value="F:DNA binding"/>
    <property type="evidence" value="ECO:0007669"/>
    <property type="project" value="InterPro"/>
</dbReference>
<dbReference type="InterPro" id="IPR007071">
    <property type="entry name" value="AKAP95"/>
</dbReference>
<dbReference type="GeneTree" id="ENSGT01120000273243"/>
<feature type="region of interest" description="Disordered" evidence="1">
    <location>
        <begin position="27"/>
        <end position="63"/>
    </location>
</feature>
<reference evidence="2" key="2">
    <citation type="submission" date="2025-09" db="UniProtKB">
        <authorList>
            <consortium name="Ensembl"/>
        </authorList>
    </citation>
    <scope>IDENTIFICATION</scope>
</reference>
<feature type="compositionally biased region" description="Basic and acidic residues" evidence="1">
    <location>
        <begin position="305"/>
        <end position="324"/>
    </location>
</feature>
<organism evidence="2 3">
    <name type="scientific">Eptatretus burgeri</name>
    <name type="common">Inshore hagfish</name>
    <dbReference type="NCBI Taxonomy" id="7764"/>
    <lineage>
        <taxon>Eukaryota</taxon>
        <taxon>Metazoa</taxon>
        <taxon>Chordata</taxon>
        <taxon>Craniata</taxon>
        <taxon>Vertebrata</taxon>
        <taxon>Cyclostomata</taxon>
        <taxon>Myxini</taxon>
        <taxon>Myxiniformes</taxon>
        <taxon>Myxinidae</taxon>
        <taxon>Eptatretinae</taxon>
        <taxon>Eptatretus</taxon>
    </lineage>
</organism>
<dbReference type="OMA" id="VNKPICE"/>
<feature type="region of interest" description="Disordered" evidence="1">
    <location>
        <begin position="305"/>
        <end position="390"/>
    </location>
</feature>
<dbReference type="GO" id="GO:0032784">
    <property type="term" value="P:regulation of DNA-templated transcription elongation"/>
    <property type="evidence" value="ECO:0007669"/>
    <property type="project" value="TreeGrafter"/>
</dbReference>
<dbReference type="GO" id="GO:0005634">
    <property type="term" value="C:nucleus"/>
    <property type="evidence" value="ECO:0007669"/>
    <property type="project" value="InterPro"/>
</dbReference>
<proteinExistence type="predicted"/>
<keyword evidence="3" id="KW-1185">Reference proteome</keyword>
<name>A0A8C4QIA6_EPTBU</name>
<dbReference type="GO" id="GO:0044609">
    <property type="term" value="C:DBIRD complex"/>
    <property type="evidence" value="ECO:0007669"/>
    <property type="project" value="TreeGrafter"/>
</dbReference>
<protein>
    <submittedName>
        <fullName evidence="2">Uncharacterized protein</fullName>
    </submittedName>
</protein>
<dbReference type="PANTHER" id="PTHR12190:SF1">
    <property type="entry name" value="DBIRD COMPLEX SUBUNIT ZNF326"/>
    <property type="match status" value="1"/>
</dbReference>
<feature type="compositionally biased region" description="Acidic residues" evidence="1">
    <location>
        <begin position="362"/>
        <end position="371"/>
    </location>
</feature>
<evidence type="ECO:0000256" key="1">
    <source>
        <dbReference type="SAM" id="MobiDB-lite"/>
    </source>
</evidence>
<feature type="compositionally biased region" description="Gly residues" evidence="1">
    <location>
        <begin position="38"/>
        <end position="49"/>
    </location>
</feature>
<dbReference type="Pfam" id="PF04988">
    <property type="entry name" value="AKAP95"/>
    <property type="match status" value="1"/>
</dbReference>